<reference evidence="1" key="1">
    <citation type="submission" date="2021-02" db="EMBL/GenBank/DDBJ databases">
        <authorList>
            <person name="Nowell W R."/>
        </authorList>
    </citation>
    <scope>NUCLEOTIDE SEQUENCE</scope>
</reference>
<evidence type="ECO:0000313" key="2">
    <source>
        <dbReference type="EMBL" id="CAF4077716.1"/>
    </source>
</evidence>
<gene>
    <name evidence="1" type="ORF">GPM918_LOCUS27590</name>
    <name evidence="2" type="ORF">SRO942_LOCUS27939</name>
</gene>
<dbReference type="Proteomes" id="UP000681722">
    <property type="component" value="Unassembled WGS sequence"/>
</dbReference>
<sequence>MKNPFLLPYSFDELLKLTNSEILIVRLLSTAFRGHLNSACSSESKNDKLKIALEQKRLQLQLEIIQISESFKKSDDDIIQTTLNIYNGLIRSEPAKKHDIYTRCPQFNRQKYLEQCRTHEYFWTNFIEPHILTGSKRLKSIKQQTSFILEPLLNEYKDRFRNWFIDIDDDKKNEESLINIFDILLPELSKEIKSILSTIEISYTIPETIANLINIIDNVMKRHISGREQTLNLASITGDLTFIALKLSIHKAIDIEKTKHRQWLDSTITDLNDIESIIIKQYSYNENTEKQADIFLQLLVKQIVNESNRIYKQILIDHLYIKIIDESSINSQNILYDAYEQSMNSKPINGENILKYIKNINRYCLEICFNKIDIIKQHIVNVNVNELIKKINECLLKVGQVIQNNECKNLEQLYADLIKELCLILPGFNSQSNINIKSSFDIDNSYQFKQYFLTMDILDSETFLANEINCIRKNFHYEANHTCRTLIKGILGCQSKCPGCGTKCENNEENHQHHFSQHHLSMAFTGWNIGEEKLPNLKLCYQNWHIDKFIIRDKEFFPISTYYQEYAKDWFDDLNEKSKTGINHSKEIPPQEQRRAWMAVRKKVVKRHGLNDYTSYDDKRYPSTIQSLSSNFKVKWKDLLNN</sequence>
<evidence type="ECO:0000313" key="1">
    <source>
        <dbReference type="EMBL" id="CAF1281741.1"/>
    </source>
</evidence>
<evidence type="ECO:0000313" key="3">
    <source>
        <dbReference type="Proteomes" id="UP000663829"/>
    </source>
</evidence>
<proteinExistence type="predicted"/>
<dbReference type="Proteomes" id="UP000663829">
    <property type="component" value="Unassembled WGS sequence"/>
</dbReference>
<organism evidence="1 3">
    <name type="scientific">Didymodactylos carnosus</name>
    <dbReference type="NCBI Taxonomy" id="1234261"/>
    <lineage>
        <taxon>Eukaryota</taxon>
        <taxon>Metazoa</taxon>
        <taxon>Spiralia</taxon>
        <taxon>Gnathifera</taxon>
        <taxon>Rotifera</taxon>
        <taxon>Eurotatoria</taxon>
        <taxon>Bdelloidea</taxon>
        <taxon>Philodinida</taxon>
        <taxon>Philodinidae</taxon>
        <taxon>Didymodactylos</taxon>
    </lineage>
</organism>
<comment type="caution">
    <text evidence="1">The sequence shown here is derived from an EMBL/GenBank/DDBJ whole genome shotgun (WGS) entry which is preliminary data.</text>
</comment>
<accession>A0A815CL21</accession>
<dbReference type="AlphaFoldDB" id="A0A815CL21"/>
<dbReference type="EMBL" id="CAJOBC010028216">
    <property type="protein sequence ID" value="CAF4077716.1"/>
    <property type="molecule type" value="Genomic_DNA"/>
</dbReference>
<dbReference type="OrthoDB" id="10039443at2759"/>
<keyword evidence="3" id="KW-1185">Reference proteome</keyword>
<dbReference type="EMBL" id="CAJNOQ010011647">
    <property type="protein sequence ID" value="CAF1281741.1"/>
    <property type="molecule type" value="Genomic_DNA"/>
</dbReference>
<name>A0A815CL21_9BILA</name>
<protein>
    <submittedName>
        <fullName evidence="1">Uncharacterized protein</fullName>
    </submittedName>
</protein>